<keyword evidence="4 9" id="KW-0808">Transferase</keyword>
<dbReference type="PANTHER" id="PTHR30478:SF0">
    <property type="entry name" value="BETA SLIDING CLAMP"/>
    <property type="match status" value="1"/>
</dbReference>
<keyword evidence="5 9" id="KW-0548">Nucleotidyltransferase</keyword>
<evidence type="ECO:0000259" key="12">
    <source>
        <dbReference type="Pfam" id="PF02768"/>
    </source>
</evidence>
<dbReference type="SUPFAM" id="SSF55979">
    <property type="entry name" value="DNA clamp"/>
    <property type="match status" value="3"/>
</dbReference>
<comment type="subunit">
    <text evidence="9">Forms a ring-shaped head-to-tail homodimer around DNA.</text>
</comment>
<evidence type="ECO:0000313" key="14">
    <source>
        <dbReference type="Proteomes" id="UP000176303"/>
    </source>
</evidence>
<dbReference type="PANTHER" id="PTHR30478">
    <property type="entry name" value="DNA POLYMERASE III SUBUNIT BETA"/>
    <property type="match status" value="1"/>
</dbReference>
<dbReference type="Proteomes" id="UP000176303">
    <property type="component" value="Unassembled WGS sequence"/>
</dbReference>
<evidence type="ECO:0000256" key="7">
    <source>
        <dbReference type="ARBA" id="ARBA00022932"/>
    </source>
</evidence>
<dbReference type="AlphaFoldDB" id="A0A1F7U3R4"/>
<comment type="caution">
    <text evidence="13">The sequence shown here is derived from an EMBL/GenBank/DDBJ whole genome shotgun (WGS) entry which is preliminary data.</text>
</comment>
<evidence type="ECO:0000256" key="5">
    <source>
        <dbReference type="ARBA" id="ARBA00022695"/>
    </source>
</evidence>
<dbReference type="Gene3D" id="3.10.150.10">
    <property type="entry name" value="DNA Polymerase III, subunit A, domain 2"/>
    <property type="match status" value="1"/>
</dbReference>
<proteinExistence type="inferred from homology"/>
<dbReference type="STRING" id="1802391.A3D72_02965"/>
<sequence>MKFSCTQENLTQGLSVVSHIAGKNVNLPILANVLVKIDDKIVRLLTTNLEVAVSVEIRGKVDATGEFSVPAKLFADFVSLVSGDRVDVELVGDSFEVRGGKSRTKIKGLPASEFPLVPQVSKDKSFRVPAADFRRAASKVIFAVSANESRPEISGVLLRFEPQGPAGRLTMAATDSYRLAEVQIPLHESPGIEARSVIVPARTLAEVLRILSSFKDTSELPATIELVLSENQILFSYGPVEVVSRTIEGQYPDYKAVIPEAVKTTVALPRDELIKAVRSASLFSRSGLYDVHLSAGPGKLVVASADSQIGENETELAAAVEGGENKITLNYRYVSDGLAAIEGGGVVMKIIDSANPCVLLPQEDVPGMKYLYIVMPIKQ</sequence>
<dbReference type="GO" id="GO:0003887">
    <property type="term" value="F:DNA-directed DNA polymerase activity"/>
    <property type="evidence" value="ECO:0007669"/>
    <property type="project" value="UniProtKB-UniRule"/>
</dbReference>
<evidence type="ECO:0000256" key="4">
    <source>
        <dbReference type="ARBA" id="ARBA00022679"/>
    </source>
</evidence>
<dbReference type="EMBL" id="MGDZ01000046">
    <property type="protein sequence ID" value="OGL72882.1"/>
    <property type="molecule type" value="Genomic_DNA"/>
</dbReference>
<organism evidence="13 14">
    <name type="scientific">Candidatus Uhrbacteria bacterium RIFCSPHIGHO2_02_FULL_57_19</name>
    <dbReference type="NCBI Taxonomy" id="1802391"/>
    <lineage>
        <taxon>Bacteria</taxon>
        <taxon>Candidatus Uhriibacteriota</taxon>
    </lineage>
</organism>
<dbReference type="Pfam" id="PF00712">
    <property type="entry name" value="DNA_pol3_beta"/>
    <property type="match status" value="1"/>
</dbReference>
<evidence type="ECO:0000313" key="13">
    <source>
        <dbReference type="EMBL" id="OGL72882.1"/>
    </source>
</evidence>
<dbReference type="Pfam" id="PF02767">
    <property type="entry name" value="DNA_pol3_beta_2"/>
    <property type="match status" value="1"/>
</dbReference>
<keyword evidence="8" id="KW-0238">DNA-binding</keyword>
<dbReference type="Gene3D" id="3.70.10.10">
    <property type="match status" value="1"/>
</dbReference>
<name>A0A1F7U3R4_9BACT</name>
<dbReference type="GO" id="GO:0008408">
    <property type="term" value="F:3'-5' exonuclease activity"/>
    <property type="evidence" value="ECO:0007669"/>
    <property type="project" value="InterPro"/>
</dbReference>
<keyword evidence="3 9" id="KW-0963">Cytoplasm</keyword>
<reference evidence="13 14" key="1">
    <citation type="journal article" date="2016" name="Nat. Commun.">
        <title>Thousands of microbial genomes shed light on interconnected biogeochemical processes in an aquifer system.</title>
        <authorList>
            <person name="Anantharaman K."/>
            <person name="Brown C.T."/>
            <person name="Hug L.A."/>
            <person name="Sharon I."/>
            <person name="Castelle C.J."/>
            <person name="Probst A.J."/>
            <person name="Thomas B.C."/>
            <person name="Singh A."/>
            <person name="Wilkins M.J."/>
            <person name="Karaoz U."/>
            <person name="Brodie E.L."/>
            <person name="Williams K.H."/>
            <person name="Hubbard S.S."/>
            <person name="Banfield J.F."/>
        </authorList>
    </citation>
    <scope>NUCLEOTIDE SEQUENCE [LARGE SCALE GENOMIC DNA]</scope>
</reference>
<protein>
    <recommendedName>
        <fullName evidence="9">Beta sliding clamp</fullName>
    </recommendedName>
</protein>
<evidence type="ECO:0000256" key="2">
    <source>
        <dbReference type="ARBA" id="ARBA00010752"/>
    </source>
</evidence>
<dbReference type="GO" id="GO:0005737">
    <property type="term" value="C:cytoplasm"/>
    <property type="evidence" value="ECO:0007669"/>
    <property type="project" value="UniProtKB-SubCell"/>
</dbReference>
<evidence type="ECO:0000259" key="11">
    <source>
        <dbReference type="Pfam" id="PF02767"/>
    </source>
</evidence>
<dbReference type="Pfam" id="PF02768">
    <property type="entry name" value="DNA_pol3_beta_3"/>
    <property type="match status" value="1"/>
</dbReference>
<evidence type="ECO:0000256" key="3">
    <source>
        <dbReference type="ARBA" id="ARBA00022490"/>
    </source>
</evidence>
<dbReference type="GO" id="GO:0009360">
    <property type="term" value="C:DNA polymerase III complex"/>
    <property type="evidence" value="ECO:0007669"/>
    <property type="project" value="InterPro"/>
</dbReference>
<dbReference type="InterPro" id="IPR022637">
    <property type="entry name" value="DNA_polIII_beta_cen"/>
</dbReference>
<dbReference type="GO" id="GO:0003677">
    <property type="term" value="F:DNA binding"/>
    <property type="evidence" value="ECO:0007669"/>
    <property type="project" value="UniProtKB-UniRule"/>
</dbReference>
<feature type="domain" description="DNA polymerase III beta sliding clamp C-terminal" evidence="12">
    <location>
        <begin position="256"/>
        <end position="365"/>
    </location>
</feature>
<evidence type="ECO:0000256" key="9">
    <source>
        <dbReference type="PIRNR" id="PIRNR000804"/>
    </source>
</evidence>
<evidence type="ECO:0000256" key="1">
    <source>
        <dbReference type="ARBA" id="ARBA00004496"/>
    </source>
</evidence>
<dbReference type="InterPro" id="IPR022635">
    <property type="entry name" value="DNA_polIII_beta_C"/>
</dbReference>
<evidence type="ECO:0000256" key="8">
    <source>
        <dbReference type="ARBA" id="ARBA00023125"/>
    </source>
</evidence>
<dbReference type="InterPro" id="IPR001001">
    <property type="entry name" value="DNA_polIII_beta"/>
</dbReference>
<dbReference type="SMART" id="SM00480">
    <property type="entry name" value="POL3Bc"/>
    <property type="match status" value="1"/>
</dbReference>
<feature type="domain" description="DNA polymerase III beta sliding clamp N-terminal" evidence="10">
    <location>
        <begin position="1"/>
        <end position="118"/>
    </location>
</feature>
<feature type="domain" description="DNA polymerase III beta sliding clamp central" evidence="11">
    <location>
        <begin position="128"/>
        <end position="253"/>
    </location>
</feature>
<dbReference type="InterPro" id="IPR022634">
    <property type="entry name" value="DNA_polIII_beta_N"/>
</dbReference>
<comment type="function">
    <text evidence="9">Confers DNA tethering and processivity to DNA polymerases and other proteins. Acts as a clamp, forming a ring around DNA (a reaction catalyzed by the clamp-loading complex) which diffuses in an ATP-independent manner freely and bidirectionally along dsDNA. Initially characterized for its ability to contact the catalytic subunit of DNA polymerase III (Pol III), a complex, multichain enzyme responsible for most of the replicative synthesis in bacteria; Pol III exhibits 3'-5' exonuclease proofreading activity. The beta chain is required for initiation of replication as well as for processivity of DNA replication.</text>
</comment>
<evidence type="ECO:0000259" key="10">
    <source>
        <dbReference type="Pfam" id="PF00712"/>
    </source>
</evidence>
<comment type="subcellular location">
    <subcellularLocation>
        <location evidence="1 9">Cytoplasm</location>
    </subcellularLocation>
</comment>
<dbReference type="CDD" id="cd00140">
    <property type="entry name" value="beta_clamp"/>
    <property type="match status" value="1"/>
</dbReference>
<dbReference type="InterPro" id="IPR046938">
    <property type="entry name" value="DNA_clamp_sf"/>
</dbReference>
<dbReference type="NCBIfam" id="TIGR00663">
    <property type="entry name" value="dnan"/>
    <property type="match status" value="1"/>
</dbReference>
<comment type="similarity">
    <text evidence="2 9">Belongs to the beta sliding clamp family.</text>
</comment>
<keyword evidence="7 9" id="KW-0239">DNA-directed DNA polymerase</keyword>
<gene>
    <name evidence="13" type="ORF">A3D72_02965</name>
</gene>
<accession>A0A1F7U3R4</accession>
<keyword evidence="6 9" id="KW-0235">DNA replication</keyword>
<dbReference type="PIRSF" id="PIRSF000804">
    <property type="entry name" value="DNA_pol_III_b"/>
    <property type="match status" value="1"/>
</dbReference>
<evidence type="ECO:0000256" key="6">
    <source>
        <dbReference type="ARBA" id="ARBA00022705"/>
    </source>
</evidence>
<dbReference type="GO" id="GO:0006271">
    <property type="term" value="P:DNA strand elongation involved in DNA replication"/>
    <property type="evidence" value="ECO:0007669"/>
    <property type="project" value="TreeGrafter"/>
</dbReference>